<organism evidence="1 2">
    <name type="scientific">Chrysochromulina tobinii</name>
    <dbReference type="NCBI Taxonomy" id="1460289"/>
    <lineage>
        <taxon>Eukaryota</taxon>
        <taxon>Haptista</taxon>
        <taxon>Haptophyta</taxon>
        <taxon>Prymnesiophyceae</taxon>
        <taxon>Prymnesiales</taxon>
        <taxon>Chrysochromulinaceae</taxon>
        <taxon>Chrysochromulina</taxon>
    </lineage>
</organism>
<gene>
    <name evidence="1" type="ORF">Ctob_004686</name>
</gene>
<dbReference type="Proteomes" id="UP000037460">
    <property type="component" value="Unassembled WGS sequence"/>
</dbReference>
<comment type="caution">
    <text evidence="1">The sequence shown here is derived from an EMBL/GenBank/DDBJ whole genome shotgun (WGS) entry which is preliminary data.</text>
</comment>
<sequence length="76" mass="8277">MHAAVTVAARDHVEAEGCRIFAKVLHGAAIDPDLSVAKVSRREVTATEAERAAQRAAERAEARKLMSDEYKAMLDN</sequence>
<evidence type="ECO:0000313" key="1">
    <source>
        <dbReference type="EMBL" id="KOO31203.1"/>
    </source>
</evidence>
<accession>A0A0M0JYJ4</accession>
<dbReference type="AlphaFoldDB" id="A0A0M0JYJ4"/>
<evidence type="ECO:0000313" key="2">
    <source>
        <dbReference type="Proteomes" id="UP000037460"/>
    </source>
</evidence>
<dbReference type="EMBL" id="JWZX01002066">
    <property type="protein sequence ID" value="KOO31203.1"/>
    <property type="molecule type" value="Genomic_DNA"/>
</dbReference>
<protein>
    <submittedName>
        <fullName evidence="1">Uncharacterized protein</fullName>
    </submittedName>
</protein>
<keyword evidence="2" id="KW-1185">Reference proteome</keyword>
<name>A0A0M0JYJ4_9EUKA</name>
<proteinExistence type="predicted"/>
<reference evidence="2" key="1">
    <citation type="journal article" date="2015" name="PLoS Genet.">
        <title>Genome Sequence and Transcriptome Analyses of Chrysochromulina tobin: Metabolic Tools for Enhanced Algal Fitness in the Prominent Order Prymnesiales (Haptophyceae).</title>
        <authorList>
            <person name="Hovde B.T."/>
            <person name="Deodato C.R."/>
            <person name="Hunsperger H.M."/>
            <person name="Ryken S.A."/>
            <person name="Yost W."/>
            <person name="Jha R.K."/>
            <person name="Patterson J."/>
            <person name="Monnat R.J. Jr."/>
            <person name="Barlow S.B."/>
            <person name="Starkenburg S.R."/>
            <person name="Cattolico R.A."/>
        </authorList>
    </citation>
    <scope>NUCLEOTIDE SEQUENCE</scope>
    <source>
        <strain evidence="2">CCMP291</strain>
    </source>
</reference>